<evidence type="ECO:0000259" key="1">
    <source>
        <dbReference type="SMART" id="SM00481"/>
    </source>
</evidence>
<dbReference type="InterPro" id="IPR004013">
    <property type="entry name" value="PHP_dom"/>
</dbReference>
<dbReference type="PANTHER" id="PTHR36928:SF1">
    <property type="entry name" value="PHOSPHATASE YCDX-RELATED"/>
    <property type="match status" value="1"/>
</dbReference>
<dbReference type="SUPFAM" id="SSF89550">
    <property type="entry name" value="PHP domain-like"/>
    <property type="match status" value="1"/>
</dbReference>
<dbReference type="GO" id="GO:0005829">
    <property type="term" value="C:cytosol"/>
    <property type="evidence" value="ECO:0007669"/>
    <property type="project" value="TreeGrafter"/>
</dbReference>
<dbReference type="STRING" id="720554.Clocl_1132"/>
<dbReference type="SMART" id="SM00481">
    <property type="entry name" value="POLIIIAc"/>
    <property type="match status" value="1"/>
</dbReference>
<dbReference type="HOGENOM" id="CLU_061999_0_1_9"/>
<dbReference type="RefSeq" id="WP_014254423.1">
    <property type="nucleotide sequence ID" value="NC_016627.1"/>
</dbReference>
<dbReference type="OrthoDB" id="9808747at2"/>
<dbReference type="InterPro" id="IPR016195">
    <property type="entry name" value="Pol/histidinol_Pase-like"/>
</dbReference>
<dbReference type="eggNOG" id="COG1387">
    <property type="taxonomic scope" value="Bacteria"/>
</dbReference>
<dbReference type="InterPro" id="IPR050243">
    <property type="entry name" value="PHP_phosphatase"/>
</dbReference>
<dbReference type="CDD" id="cd07437">
    <property type="entry name" value="PHP_HisPPase_Ycdx_like"/>
    <property type="match status" value="1"/>
</dbReference>
<dbReference type="EMBL" id="CP003065">
    <property type="protein sequence ID" value="AEV67805.1"/>
    <property type="molecule type" value="Genomic_DNA"/>
</dbReference>
<dbReference type="Gene3D" id="3.20.20.140">
    <property type="entry name" value="Metal-dependent hydrolases"/>
    <property type="match status" value="1"/>
</dbReference>
<dbReference type="KEGG" id="ccl:Clocl_1132"/>
<keyword evidence="2" id="KW-0378">Hydrolase</keyword>
<dbReference type="NCBIfam" id="NF006702">
    <property type="entry name" value="PRK09248.1"/>
    <property type="match status" value="1"/>
</dbReference>
<dbReference type="Pfam" id="PF02811">
    <property type="entry name" value="PHP"/>
    <property type="match status" value="1"/>
</dbReference>
<dbReference type="GO" id="GO:0008270">
    <property type="term" value="F:zinc ion binding"/>
    <property type="evidence" value="ECO:0007669"/>
    <property type="project" value="TreeGrafter"/>
</dbReference>
<keyword evidence="3" id="KW-1185">Reference proteome</keyword>
<gene>
    <name evidence="2" type="ordered locus">Clocl_1132</name>
</gene>
<protein>
    <submittedName>
        <fullName evidence="2">PHP family phosphohydrolase, histidinol phosphatase</fullName>
    </submittedName>
</protein>
<dbReference type="PANTHER" id="PTHR36928">
    <property type="entry name" value="PHOSPHATASE YCDX-RELATED"/>
    <property type="match status" value="1"/>
</dbReference>
<dbReference type="GO" id="GO:0042578">
    <property type="term" value="F:phosphoric ester hydrolase activity"/>
    <property type="evidence" value="ECO:0007669"/>
    <property type="project" value="TreeGrafter"/>
</dbReference>
<reference evidence="3" key="1">
    <citation type="submission" date="2011-12" db="EMBL/GenBank/DDBJ databases">
        <title>Complete sequence of Clostridium clariflavum DSM 19732.</title>
        <authorList>
            <consortium name="US DOE Joint Genome Institute"/>
            <person name="Lucas S."/>
            <person name="Han J."/>
            <person name="Lapidus A."/>
            <person name="Cheng J.-F."/>
            <person name="Goodwin L."/>
            <person name="Pitluck S."/>
            <person name="Peters L."/>
            <person name="Teshima H."/>
            <person name="Detter J.C."/>
            <person name="Han C."/>
            <person name="Tapia R."/>
            <person name="Land M."/>
            <person name="Hauser L."/>
            <person name="Kyrpides N."/>
            <person name="Ivanova N."/>
            <person name="Pagani I."/>
            <person name="Kitzmiller T."/>
            <person name="Lynd L."/>
            <person name="Izquierdo J."/>
            <person name="Woyke T."/>
        </authorList>
    </citation>
    <scope>NUCLEOTIDE SEQUENCE [LARGE SCALE GENOMIC DNA]</scope>
    <source>
        <strain evidence="3">DSM 19732 / NBRC 101661 / EBR45</strain>
    </source>
</reference>
<proteinExistence type="predicted"/>
<evidence type="ECO:0000313" key="3">
    <source>
        <dbReference type="Proteomes" id="UP000005435"/>
    </source>
</evidence>
<dbReference type="InterPro" id="IPR003141">
    <property type="entry name" value="Pol/His_phosphatase_N"/>
</dbReference>
<name>G8LY74_ACECE</name>
<reference evidence="2 3" key="2">
    <citation type="journal article" date="2012" name="Stand. Genomic Sci.">
        <title>Complete Genome Sequence of Clostridium clariflavum DSM 19732.</title>
        <authorList>
            <person name="Izquierdo J.A."/>
            <person name="Goodwin L."/>
            <person name="Davenport K.W."/>
            <person name="Teshima H."/>
            <person name="Bruce D."/>
            <person name="Detter C."/>
            <person name="Tapia R."/>
            <person name="Han S."/>
            <person name="Land M."/>
            <person name="Hauser L."/>
            <person name="Jeffries C.D."/>
            <person name="Han J."/>
            <person name="Pitluck S."/>
            <person name="Nolan M."/>
            <person name="Chen A."/>
            <person name="Huntemann M."/>
            <person name="Mavromatis K."/>
            <person name="Mikhailova N."/>
            <person name="Liolios K."/>
            <person name="Woyke T."/>
            <person name="Lynd L.R."/>
        </authorList>
    </citation>
    <scope>NUCLEOTIDE SEQUENCE [LARGE SCALE GENOMIC DNA]</scope>
    <source>
        <strain evidence="3">DSM 19732 / NBRC 101661 / EBR45</strain>
    </source>
</reference>
<accession>G8LY74</accession>
<sequence length="241" mass="27148">MKFVVDTHTHTVASGHAYSTVQEMAKEASVNGIEMFAITDHGPAMKGGPQLFHFSNLKVIPPEIYGVRILKGVEANIIDYNGNLDMPDEYLRRLDFVIASLHDVCIEPASKKEHTNAYLNLMKNPYVDAIGHPGTPKFEVDVEKVVSAAKEYGKFIEINNTSFRVRAGCEENCMEFALECKKQGVKIVCGSDAHISFDVGKFEKVYNLLEKIDMPEELIMNTKVSNFDEFIENKRKRIRKG</sequence>
<feature type="domain" description="Polymerase/histidinol phosphatase N-terminal" evidence="1">
    <location>
        <begin position="5"/>
        <end position="79"/>
    </location>
</feature>
<dbReference type="Proteomes" id="UP000005435">
    <property type="component" value="Chromosome"/>
</dbReference>
<dbReference type="AlphaFoldDB" id="G8LY74"/>
<organism evidence="2 3">
    <name type="scientific">Acetivibrio clariflavus (strain DSM 19732 / NBRC 101661 / EBR45)</name>
    <name type="common">Clostridium clariflavum</name>
    <dbReference type="NCBI Taxonomy" id="720554"/>
    <lineage>
        <taxon>Bacteria</taxon>
        <taxon>Bacillati</taxon>
        <taxon>Bacillota</taxon>
        <taxon>Clostridia</taxon>
        <taxon>Eubacteriales</taxon>
        <taxon>Oscillospiraceae</taxon>
        <taxon>Acetivibrio</taxon>
    </lineage>
</organism>
<evidence type="ECO:0000313" key="2">
    <source>
        <dbReference type="EMBL" id="AEV67805.1"/>
    </source>
</evidence>